<protein>
    <recommendedName>
        <fullName evidence="10 11">UDP-N-acetylmuramoyl-tripeptide--D-alanyl-D-alanine ligase</fullName>
        <ecNumber evidence="10 11">6.3.2.10</ecNumber>
    </recommendedName>
    <alternativeName>
        <fullName evidence="10">D-alanyl-D-alanine-adding enzyme</fullName>
    </alternativeName>
</protein>
<comment type="similarity">
    <text evidence="10">Belongs to the MurCDEF family. MurF subfamily.</text>
</comment>
<evidence type="ECO:0000259" key="13">
    <source>
        <dbReference type="Pfam" id="PF02875"/>
    </source>
</evidence>
<dbReference type="Gene3D" id="3.40.1390.10">
    <property type="entry name" value="MurE/MurF, N-terminal domain"/>
    <property type="match status" value="1"/>
</dbReference>
<keyword evidence="6 10" id="KW-0133">Cell shape</keyword>
<evidence type="ECO:0000256" key="2">
    <source>
        <dbReference type="ARBA" id="ARBA00022598"/>
    </source>
</evidence>
<evidence type="ECO:0000313" key="16">
    <source>
        <dbReference type="Proteomes" id="UP000537260"/>
    </source>
</evidence>
<evidence type="ECO:0000259" key="12">
    <source>
        <dbReference type="Pfam" id="PF01225"/>
    </source>
</evidence>
<evidence type="ECO:0000256" key="3">
    <source>
        <dbReference type="ARBA" id="ARBA00022618"/>
    </source>
</evidence>
<dbReference type="Gene3D" id="3.90.190.20">
    <property type="entry name" value="Mur ligase, C-terminal domain"/>
    <property type="match status" value="1"/>
</dbReference>
<keyword evidence="7 10" id="KW-0573">Peptidoglycan synthesis</keyword>
<keyword evidence="1 10" id="KW-0963">Cytoplasm</keyword>
<dbReference type="GO" id="GO:0008360">
    <property type="term" value="P:regulation of cell shape"/>
    <property type="evidence" value="ECO:0007669"/>
    <property type="project" value="UniProtKB-KW"/>
</dbReference>
<dbReference type="GO" id="GO:0005524">
    <property type="term" value="F:ATP binding"/>
    <property type="evidence" value="ECO:0007669"/>
    <property type="project" value="UniProtKB-UniRule"/>
</dbReference>
<gene>
    <name evidence="10" type="primary">murF</name>
    <name evidence="15" type="ORF">HNR05_000606</name>
</gene>
<evidence type="ECO:0000256" key="7">
    <source>
        <dbReference type="ARBA" id="ARBA00022984"/>
    </source>
</evidence>
<dbReference type="InterPro" id="IPR035911">
    <property type="entry name" value="MurE/MurF_N"/>
</dbReference>
<comment type="pathway">
    <text evidence="10 11">Cell wall biogenesis; peptidoglycan biosynthesis.</text>
</comment>
<keyword evidence="16" id="KW-1185">Reference proteome</keyword>
<dbReference type="PANTHER" id="PTHR43024">
    <property type="entry name" value="UDP-N-ACETYLMURAMOYL-TRIPEPTIDE--D-ALANYL-D-ALANINE LIGASE"/>
    <property type="match status" value="1"/>
</dbReference>
<dbReference type="InterPro" id="IPR000713">
    <property type="entry name" value="Mur_ligase_N"/>
</dbReference>
<dbReference type="Pfam" id="PF02875">
    <property type="entry name" value="Mur_ligase_C"/>
    <property type="match status" value="1"/>
</dbReference>
<dbReference type="EMBL" id="JACCFM010000001">
    <property type="protein sequence ID" value="NYJ18815.1"/>
    <property type="molecule type" value="Genomic_DNA"/>
</dbReference>
<feature type="domain" description="Mur ligase central" evidence="14">
    <location>
        <begin position="116"/>
        <end position="308"/>
    </location>
</feature>
<dbReference type="GO" id="GO:0071555">
    <property type="term" value="P:cell wall organization"/>
    <property type="evidence" value="ECO:0007669"/>
    <property type="project" value="UniProtKB-KW"/>
</dbReference>
<comment type="catalytic activity">
    <reaction evidence="10 11">
        <text>D-alanyl-D-alanine + UDP-N-acetyl-alpha-D-muramoyl-L-alanyl-gamma-D-glutamyl-meso-2,6-diaminopimelate + ATP = UDP-N-acetyl-alpha-D-muramoyl-L-alanyl-gamma-D-glutamyl-meso-2,6-diaminopimeloyl-D-alanyl-D-alanine + ADP + phosphate + H(+)</text>
        <dbReference type="Rhea" id="RHEA:28374"/>
        <dbReference type="ChEBI" id="CHEBI:15378"/>
        <dbReference type="ChEBI" id="CHEBI:30616"/>
        <dbReference type="ChEBI" id="CHEBI:43474"/>
        <dbReference type="ChEBI" id="CHEBI:57822"/>
        <dbReference type="ChEBI" id="CHEBI:61386"/>
        <dbReference type="ChEBI" id="CHEBI:83905"/>
        <dbReference type="ChEBI" id="CHEBI:456216"/>
        <dbReference type="EC" id="6.3.2.10"/>
    </reaction>
</comment>
<keyword evidence="2 10" id="KW-0436">Ligase</keyword>
<evidence type="ECO:0000256" key="10">
    <source>
        <dbReference type="HAMAP-Rule" id="MF_02019"/>
    </source>
</evidence>
<keyword evidence="8 10" id="KW-0131">Cell cycle</keyword>
<comment type="caution">
    <text evidence="15">The sequence shown here is derived from an EMBL/GenBank/DDBJ whole genome shotgun (WGS) entry which is preliminary data.</text>
</comment>
<reference evidence="15 16" key="1">
    <citation type="submission" date="2020-07" db="EMBL/GenBank/DDBJ databases">
        <title>Sequencing the genomes of 1000 actinobacteria strains.</title>
        <authorList>
            <person name="Klenk H.-P."/>
        </authorList>
    </citation>
    <scope>NUCLEOTIDE SEQUENCE [LARGE SCALE GENOMIC DNA]</scope>
    <source>
        <strain evidence="15 16">LI1</strain>
    </source>
</reference>
<dbReference type="InterPro" id="IPR036565">
    <property type="entry name" value="Mur-like_cat_sf"/>
</dbReference>
<dbReference type="UniPathway" id="UPA00219"/>
<dbReference type="Proteomes" id="UP000537260">
    <property type="component" value="Unassembled WGS sequence"/>
</dbReference>
<dbReference type="SUPFAM" id="SSF53244">
    <property type="entry name" value="MurD-like peptide ligases, peptide-binding domain"/>
    <property type="match status" value="1"/>
</dbReference>
<dbReference type="RefSeq" id="WP_179577672.1">
    <property type="nucleotide sequence ID" value="NZ_JACCFM010000001.1"/>
</dbReference>
<evidence type="ECO:0000256" key="9">
    <source>
        <dbReference type="ARBA" id="ARBA00023316"/>
    </source>
</evidence>
<dbReference type="InterPro" id="IPR004101">
    <property type="entry name" value="Mur_ligase_C"/>
</dbReference>
<dbReference type="SUPFAM" id="SSF53623">
    <property type="entry name" value="MurD-like peptide ligases, catalytic domain"/>
    <property type="match status" value="1"/>
</dbReference>
<dbReference type="AlphaFoldDB" id="A0A7Z0J4X8"/>
<dbReference type="GO" id="GO:0009252">
    <property type="term" value="P:peptidoglycan biosynthetic process"/>
    <property type="evidence" value="ECO:0007669"/>
    <property type="project" value="UniProtKB-UniRule"/>
</dbReference>
<dbReference type="SUPFAM" id="SSF63418">
    <property type="entry name" value="MurE/MurF N-terminal domain"/>
    <property type="match status" value="1"/>
</dbReference>
<comment type="function">
    <text evidence="10 11">Involved in cell wall formation. Catalyzes the final step in the synthesis of UDP-N-acetylmuramoyl-pentapeptide, the precursor of murein.</text>
</comment>
<dbReference type="NCBIfam" id="TIGR01143">
    <property type="entry name" value="murF"/>
    <property type="match status" value="1"/>
</dbReference>
<dbReference type="Pfam" id="PF08245">
    <property type="entry name" value="Mur_ligase_M"/>
    <property type="match status" value="1"/>
</dbReference>
<dbReference type="InterPro" id="IPR036615">
    <property type="entry name" value="Mur_ligase_C_dom_sf"/>
</dbReference>
<evidence type="ECO:0000313" key="15">
    <source>
        <dbReference type="EMBL" id="NYJ18815.1"/>
    </source>
</evidence>
<dbReference type="InterPro" id="IPR005863">
    <property type="entry name" value="UDP-N-AcMur_synth"/>
</dbReference>
<dbReference type="GO" id="GO:0051301">
    <property type="term" value="P:cell division"/>
    <property type="evidence" value="ECO:0007669"/>
    <property type="project" value="UniProtKB-KW"/>
</dbReference>
<keyword evidence="3 10" id="KW-0132">Cell division</keyword>
<dbReference type="Pfam" id="PF01225">
    <property type="entry name" value="Mur_ligase"/>
    <property type="match status" value="1"/>
</dbReference>
<evidence type="ECO:0000256" key="5">
    <source>
        <dbReference type="ARBA" id="ARBA00022840"/>
    </source>
</evidence>
<dbReference type="EC" id="6.3.2.10" evidence="10 11"/>
<dbReference type="GO" id="GO:0005737">
    <property type="term" value="C:cytoplasm"/>
    <property type="evidence" value="ECO:0007669"/>
    <property type="project" value="UniProtKB-SubCell"/>
</dbReference>
<evidence type="ECO:0000256" key="6">
    <source>
        <dbReference type="ARBA" id="ARBA00022960"/>
    </source>
</evidence>
<evidence type="ECO:0000256" key="11">
    <source>
        <dbReference type="RuleBase" id="RU004136"/>
    </source>
</evidence>
<keyword evidence="4 10" id="KW-0547">Nucleotide-binding</keyword>
<evidence type="ECO:0000256" key="8">
    <source>
        <dbReference type="ARBA" id="ARBA00023306"/>
    </source>
</evidence>
<proteinExistence type="inferred from homology"/>
<evidence type="ECO:0000256" key="1">
    <source>
        <dbReference type="ARBA" id="ARBA00022490"/>
    </source>
</evidence>
<dbReference type="InterPro" id="IPR013221">
    <property type="entry name" value="Mur_ligase_cen"/>
</dbReference>
<keyword evidence="5 10" id="KW-0067">ATP-binding</keyword>
<feature type="domain" description="Mur ligase N-terminal catalytic" evidence="12">
    <location>
        <begin position="34"/>
        <end position="84"/>
    </location>
</feature>
<dbReference type="GO" id="GO:0047480">
    <property type="term" value="F:UDP-N-acetylmuramoyl-tripeptide-D-alanyl-D-alanine ligase activity"/>
    <property type="evidence" value="ECO:0007669"/>
    <property type="project" value="UniProtKB-UniRule"/>
</dbReference>
<dbReference type="PANTHER" id="PTHR43024:SF1">
    <property type="entry name" value="UDP-N-ACETYLMURAMOYL-TRIPEPTIDE--D-ALANYL-D-ALANINE LIGASE"/>
    <property type="match status" value="1"/>
</dbReference>
<dbReference type="HAMAP" id="MF_02019">
    <property type="entry name" value="MurF"/>
    <property type="match status" value="1"/>
</dbReference>
<feature type="binding site" evidence="10">
    <location>
        <begin position="118"/>
        <end position="124"/>
    </location>
    <ligand>
        <name>ATP</name>
        <dbReference type="ChEBI" id="CHEBI:30616"/>
    </ligand>
</feature>
<dbReference type="InterPro" id="IPR051046">
    <property type="entry name" value="MurCDEF_CellWall_CoF430Synth"/>
</dbReference>
<organism evidence="15 16">
    <name type="scientific">Glaciibacter psychrotolerans</name>
    <dbReference type="NCBI Taxonomy" id="670054"/>
    <lineage>
        <taxon>Bacteria</taxon>
        <taxon>Bacillati</taxon>
        <taxon>Actinomycetota</taxon>
        <taxon>Actinomycetes</taxon>
        <taxon>Micrococcales</taxon>
        <taxon>Microbacteriaceae</taxon>
        <taxon>Glaciibacter</taxon>
    </lineage>
</organism>
<dbReference type="Gene3D" id="3.40.1190.10">
    <property type="entry name" value="Mur-like, catalytic domain"/>
    <property type="match status" value="1"/>
</dbReference>
<comment type="subcellular location">
    <subcellularLocation>
        <location evidence="10 11">Cytoplasm</location>
    </subcellularLocation>
</comment>
<feature type="domain" description="Mur ligase C-terminal" evidence="13">
    <location>
        <begin position="333"/>
        <end position="459"/>
    </location>
</feature>
<keyword evidence="9 10" id="KW-0961">Cell wall biogenesis/degradation</keyword>
<name>A0A7Z0J4X8_9MICO</name>
<evidence type="ECO:0000256" key="4">
    <source>
        <dbReference type="ARBA" id="ARBA00022741"/>
    </source>
</evidence>
<sequence length="476" mass="49778">MISLTLTEIAAATGGTLYLDRSALTESDRVAGSVHTDSREIVPGAIFVAKPGEFTDGHLFAPTALERGAALLIVERVLDLPVAQLIVPDSVTALGDLATEVVARVRGLGRLKIVGVTGSNGKTTTKNLIRAVLERVGPTIAARASFNNEVGAPLTMLELTEETRFLVAEMGASGVGEIARLVAMARPDIGIVLKVGLAHAGEFGGIESTVRAKTEMVTDLLSTDVAVLNADDPRVTGMAEHTAARVAWFGIDSPLVAPGTGGVRATDVHASAAGTTFVLHLADGSHRPVSFKVLGEHHVMNALAAASACEILGVAIDDIVDALESVQTAERWRMEVMGGRDGVTIINDAYNASPDSMTAALKTLAQIATPGQRTIAVLGEMSELGELAGEEHDRIGLLAVRLNISQVVVVGAAARRMHISTINEGSWDGESVFADTPDDAFELLHNTVKPGDLILVKSSNSAGLRFLGDRLGELFS</sequence>
<accession>A0A7Z0J4X8</accession>
<evidence type="ECO:0000259" key="14">
    <source>
        <dbReference type="Pfam" id="PF08245"/>
    </source>
</evidence>